<sequence length="136" mass="14109">RSLILTFSLHSSLRKVPPLSPPSPLSHRRLAPAKPVEASPPPLLPLLLAPLPSPPLPSSPLFPAASSLRRQAAAGLLLLLSLSLSLSLSSLLLSFTPTCGDNNTTAGSNARDSSRQSASSNTGRSPSPLSPLIRRG</sequence>
<protein>
    <submittedName>
        <fullName evidence="2">Uncharacterized protein</fullName>
    </submittedName>
</protein>
<comment type="caution">
    <text evidence="2">The sequence shown here is derived from an EMBL/GenBank/DDBJ whole genome shotgun (WGS) entry which is preliminary data.</text>
</comment>
<dbReference type="Proteomes" id="UP001627284">
    <property type="component" value="Unassembled WGS sequence"/>
</dbReference>
<dbReference type="EMBL" id="JBJKTR010000016">
    <property type="protein sequence ID" value="KAL3340827.1"/>
    <property type="molecule type" value="Genomic_DNA"/>
</dbReference>
<evidence type="ECO:0000313" key="2">
    <source>
        <dbReference type="EMBL" id="KAL3340827.1"/>
    </source>
</evidence>
<accession>A0ABD2SBZ1</accession>
<organism evidence="2 3">
    <name type="scientific">Solanum stoloniferum</name>
    <dbReference type="NCBI Taxonomy" id="62892"/>
    <lineage>
        <taxon>Eukaryota</taxon>
        <taxon>Viridiplantae</taxon>
        <taxon>Streptophyta</taxon>
        <taxon>Embryophyta</taxon>
        <taxon>Tracheophyta</taxon>
        <taxon>Spermatophyta</taxon>
        <taxon>Magnoliopsida</taxon>
        <taxon>eudicotyledons</taxon>
        <taxon>Gunneridae</taxon>
        <taxon>Pentapetalae</taxon>
        <taxon>asterids</taxon>
        <taxon>lamiids</taxon>
        <taxon>Solanales</taxon>
        <taxon>Solanaceae</taxon>
        <taxon>Solanoideae</taxon>
        <taxon>Solaneae</taxon>
        <taxon>Solanum</taxon>
    </lineage>
</organism>
<feature type="compositionally biased region" description="Polar residues" evidence="1">
    <location>
        <begin position="99"/>
        <end position="127"/>
    </location>
</feature>
<dbReference type="AlphaFoldDB" id="A0ABD2SBZ1"/>
<reference evidence="2 3" key="1">
    <citation type="submission" date="2024-05" db="EMBL/GenBank/DDBJ databases">
        <title>De novo assembly of an allotetraploid wild potato.</title>
        <authorList>
            <person name="Hosaka A.J."/>
        </authorList>
    </citation>
    <scope>NUCLEOTIDE SEQUENCE [LARGE SCALE GENOMIC DNA]</scope>
    <source>
        <tissue evidence="2">Young leaves</tissue>
    </source>
</reference>
<keyword evidence="3" id="KW-1185">Reference proteome</keyword>
<name>A0ABD2SBZ1_9SOLN</name>
<evidence type="ECO:0000256" key="1">
    <source>
        <dbReference type="SAM" id="MobiDB-lite"/>
    </source>
</evidence>
<feature type="non-terminal residue" evidence="2">
    <location>
        <position position="1"/>
    </location>
</feature>
<gene>
    <name evidence="2" type="ORF">AABB24_029125</name>
</gene>
<feature type="region of interest" description="Disordered" evidence="1">
    <location>
        <begin position="99"/>
        <end position="136"/>
    </location>
</feature>
<evidence type="ECO:0000313" key="3">
    <source>
        <dbReference type="Proteomes" id="UP001627284"/>
    </source>
</evidence>
<proteinExistence type="predicted"/>